<keyword evidence="1" id="KW-1133">Transmembrane helix</keyword>
<evidence type="ECO:0000256" key="1">
    <source>
        <dbReference type="SAM" id="Phobius"/>
    </source>
</evidence>
<keyword evidence="1" id="KW-0472">Membrane</keyword>
<protein>
    <recommendedName>
        <fullName evidence="4">Prepilin-type N-terminal cleavage/methylation domain-containing protein</fullName>
    </recommendedName>
</protein>
<reference evidence="2 3" key="1">
    <citation type="journal article" date="2019" name="Nat. Med.">
        <title>A library of human gut bacterial isolates paired with longitudinal multiomics data enables mechanistic microbiome research.</title>
        <authorList>
            <person name="Poyet M."/>
            <person name="Groussin M."/>
            <person name="Gibbons S.M."/>
            <person name="Avila-Pacheco J."/>
            <person name="Jiang X."/>
            <person name="Kearney S.M."/>
            <person name="Perrotta A.R."/>
            <person name="Berdy B."/>
            <person name="Zhao S."/>
            <person name="Lieberman T.D."/>
            <person name="Swanson P.K."/>
            <person name="Smith M."/>
            <person name="Roesemann S."/>
            <person name="Alexander J.E."/>
            <person name="Rich S.A."/>
            <person name="Livny J."/>
            <person name="Vlamakis H."/>
            <person name="Clish C."/>
            <person name="Bullock K."/>
            <person name="Deik A."/>
            <person name="Scott J."/>
            <person name="Pierce K.A."/>
            <person name="Xavier R.J."/>
            <person name="Alm E.J."/>
        </authorList>
    </citation>
    <scope>NUCLEOTIDE SEQUENCE [LARGE SCALE GENOMIC DNA]</scope>
    <source>
        <strain evidence="2 3">BIOML-A2</strain>
    </source>
</reference>
<sequence>MRRRSRGPAARRGWTLVEVSVVLLLLVLVVALAGGMILSGGNLLGRSAQLGEEKLIGDTACQWLSGKLRYATELRLAGGDDLSAPEAVWLEEGRLWYRNSGEGAPQPGQGIDYYGDAFYQGRTLSVTAALHDQYYLDLTVRVHRADGALCYTTRTTVKLLNLEISAAPAEGPAGAVEDPAFLFASGQGAD</sequence>
<evidence type="ECO:0000313" key="2">
    <source>
        <dbReference type="EMBL" id="MZL70422.1"/>
    </source>
</evidence>
<keyword evidence="3" id="KW-1185">Reference proteome</keyword>
<accession>A0ABW9WXA3</accession>
<organism evidence="2 3">
    <name type="scientific">Bittarella massiliensis</name>
    <name type="common">ex Durand et al. 2017</name>
    <dbReference type="NCBI Taxonomy" id="1720313"/>
    <lineage>
        <taxon>Bacteria</taxon>
        <taxon>Bacillati</taxon>
        <taxon>Bacillota</taxon>
        <taxon>Clostridia</taxon>
        <taxon>Eubacteriales</taxon>
        <taxon>Oscillospiraceae</taxon>
        <taxon>Bittarella (ex Durand et al. 2017)</taxon>
    </lineage>
</organism>
<comment type="caution">
    <text evidence="2">The sequence shown here is derived from an EMBL/GenBank/DDBJ whole genome shotgun (WGS) entry which is preliminary data.</text>
</comment>
<gene>
    <name evidence="2" type="ORF">GT747_11725</name>
</gene>
<evidence type="ECO:0000313" key="3">
    <source>
        <dbReference type="Proteomes" id="UP000474718"/>
    </source>
</evidence>
<feature type="transmembrane region" description="Helical" evidence="1">
    <location>
        <begin position="21"/>
        <end position="44"/>
    </location>
</feature>
<dbReference type="EMBL" id="WWVX01000008">
    <property type="protein sequence ID" value="MZL70422.1"/>
    <property type="molecule type" value="Genomic_DNA"/>
</dbReference>
<name>A0ABW9WXA3_9FIRM</name>
<evidence type="ECO:0008006" key="4">
    <source>
        <dbReference type="Google" id="ProtNLM"/>
    </source>
</evidence>
<keyword evidence="1" id="KW-0812">Transmembrane</keyword>
<dbReference type="Proteomes" id="UP000474718">
    <property type="component" value="Unassembled WGS sequence"/>
</dbReference>
<dbReference type="RefSeq" id="WP_021658738.1">
    <property type="nucleotide sequence ID" value="NZ_FQVY01000003.1"/>
</dbReference>
<proteinExistence type="predicted"/>